<evidence type="ECO:0000313" key="2">
    <source>
        <dbReference type="EMBL" id="CDO59001.1"/>
    </source>
</evidence>
<dbReference type="STRING" id="1458461.BN1012_Phect787"/>
<dbReference type="InterPro" id="IPR032287">
    <property type="entry name" value="DUF4838"/>
</dbReference>
<keyword evidence="3" id="KW-1185">Reference proteome</keyword>
<proteinExistence type="predicted"/>
<dbReference type="InterPro" id="IPR029018">
    <property type="entry name" value="Hex-like_dom2"/>
</dbReference>
<organism evidence="2 3">
    <name type="scientific">Candidatus Phaeomarinibacter ectocarpi</name>
    <dbReference type="NCBI Taxonomy" id="1458461"/>
    <lineage>
        <taxon>Bacteria</taxon>
        <taxon>Pseudomonadati</taxon>
        <taxon>Pseudomonadota</taxon>
        <taxon>Alphaproteobacteria</taxon>
        <taxon>Hyphomicrobiales</taxon>
        <taxon>Parvibaculaceae</taxon>
        <taxon>Candidatus Phaeomarinibacter</taxon>
    </lineage>
</organism>
<reference evidence="2 3" key="1">
    <citation type="journal article" date="2014" name="Front. Genet.">
        <title>Genome and metabolic network of "Candidatus Phaeomarinobacter ectocarpi" Ec32, a new candidate genus of Alphaproteobacteria frequently associated with brown algae.</title>
        <authorList>
            <person name="Dittami S.M."/>
            <person name="Barbeyron T."/>
            <person name="Boyen C."/>
            <person name="Cambefort J."/>
            <person name="Collet G."/>
            <person name="Delage L."/>
            <person name="Gobet A."/>
            <person name="Groisillier A."/>
            <person name="Leblanc C."/>
            <person name="Michel G."/>
            <person name="Scornet D."/>
            <person name="Siegel A."/>
            <person name="Tapia J.E."/>
            <person name="Tonon T."/>
        </authorList>
    </citation>
    <scope>NUCLEOTIDE SEQUENCE [LARGE SCALE GENOMIC DNA]</scope>
    <source>
        <strain evidence="2 3">Ec32</strain>
    </source>
</reference>
<dbReference type="EMBL" id="HG966617">
    <property type="protein sequence ID" value="CDO59001.1"/>
    <property type="molecule type" value="Genomic_DNA"/>
</dbReference>
<accession>X5MM69</accession>
<dbReference type="OrthoDB" id="360912at2"/>
<dbReference type="RefSeq" id="WP_052535194.1">
    <property type="nucleotide sequence ID" value="NZ_HG966617.1"/>
</dbReference>
<name>X5MM69_9HYPH</name>
<dbReference type="AlphaFoldDB" id="X5MM69"/>
<dbReference type="PANTHER" id="PTHR47406">
    <property type="entry name" value="COAGULATION FACTOR 5/8 TYPE, C-TERMINAL"/>
    <property type="match status" value="1"/>
</dbReference>
<sequence length="673" mass="74535">MSTPVTLDISNGWYIDAAPGSGPAKAAAQELAEHLALIAPQSKGQSGIGMSLAYRDQATDGFIWNVADGHVQLTGNSQRGLLYAIFSFLTQLGFGWPGHQLEDRCSPSGQRFSLPEACAETPSFLGRCLIIGHHVFLAEHEAWVRWGARNCLNTIFVHTAEEGLALGAAPVHQWHAVSDAVRAQCSRYGMTLEVGGHGLSRLLPRALFNDMPDAFRMKDGKRSPDHNLDPLNAEGMAIVRDNARTWFQQNPGADVYHLWPDDIPGGGWSQSPECDGLSASDQALIATNVLAEELDQIHPDAQVAHIAYHDTEPAPRSARPRSNVSLLWAPRMRSYAQGAFERSSTVNARYPRELAANVQLFQDARAKPLRVFEYYLDAILFKSVLPPLVSQMAVDAIGYKDAATHTLQALMVGGRPWCAPQLNAYAFAQLAWDNTQSPRAIIQRFATMIVGDAAAGHLADHYNALSDAFALALTFEPHEAKPAAAAGAADFLDTPPTDMGDPWHATPDDIALRLSWKSDIEQQLNHAADALTLTGQSANPTKHIVGLQAEFALARLWFDFHFARLSLYDAWHMRDRDDGDKARHALARAYAICDAVDEWTQTHIDEEKYQQNTKLLHWLFWRLRLDWIREQLAPEGAERDRVRAERVADMTARFAMGRTLWSKNTDTNNSETT</sequence>
<keyword evidence="1" id="KW-0378">Hydrolase</keyword>
<evidence type="ECO:0000313" key="3">
    <source>
        <dbReference type="Proteomes" id="UP000032160"/>
    </source>
</evidence>
<dbReference type="PANTHER" id="PTHR47406:SF2">
    <property type="entry name" value="ALPHA GLUCURONIDASE N-TERMINAL DOMAIN-CONTAINING PROTEIN"/>
    <property type="match status" value="1"/>
</dbReference>
<dbReference type="GO" id="GO:0005975">
    <property type="term" value="P:carbohydrate metabolic process"/>
    <property type="evidence" value="ECO:0007669"/>
    <property type="project" value="UniProtKB-ARBA"/>
</dbReference>
<dbReference type="HOGENOM" id="CLU_416096_0_0_5"/>
<dbReference type="SUPFAM" id="SSF55545">
    <property type="entry name" value="beta-N-acetylhexosaminidase-like domain"/>
    <property type="match status" value="1"/>
</dbReference>
<dbReference type="KEGG" id="pect:BN1012_Phect787"/>
<protein>
    <submittedName>
        <fullName evidence="2">Uncharacterized protein</fullName>
    </submittedName>
</protein>
<evidence type="ECO:0000256" key="1">
    <source>
        <dbReference type="ARBA" id="ARBA00022801"/>
    </source>
</evidence>
<gene>
    <name evidence="2" type="ORF">BN1012_Phect787</name>
</gene>
<dbReference type="GO" id="GO:0016787">
    <property type="term" value="F:hydrolase activity"/>
    <property type="evidence" value="ECO:0007669"/>
    <property type="project" value="UniProtKB-KW"/>
</dbReference>
<dbReference type="Proteomes" id="UP000032160">
    <property type="component" value="Chromosome I"/>
</dbReference>
<dbReference type="Pfam" id="PF16126">
    <property type="entry name" value="DUF4838"/>
    <property type="match status" value="1"/>
</dbReference>